<organism evidence="2 3">
    <name type="scientific">Nonomuraea africana</name>
    <dbReference type="NCBI Taxonomy" id="46171"/>
    <lineage>
        <taxon>Bacteria</taxon>
        <taxon>Bacillati</taxon>
        <taxon>Actinomycetota</taxon>
        <taxon>Actinomycetes</taxon>
        <taxon>Streptosporangiales</taxon>
        <taxon>Streptosporangiaceae</taxon>
        <taxon>Nonomuraea</taxon>
    </lineage>
</organism>
<feature type="compositionally biased region" description="Basic and acidic residues" evidence="1">
    <location>
        <begin position="1"/>
        <end position="14"/>
    </location>
</feature>
<feature type="compositionally biased region" description="Pro residues" evidence="1">
    <location>
        <begin position="15"/>
        <end position="25"/>
    </location>
</feature>
<accession>A0ABR9KD44</accession>
<reference evidence="2 3" key="1">
    <citation type="submission" date="2020-10" db="EMBL/GenBank/DDBJ databases">
        <title>Sequencing the genomes of 1000 actinobacteria strains.</title>
        <authorList>
            <person name="Klenk H.-P."/>
        </authorList>
    </citation>
    <scope>NUCLEOTIDE SEQUENCE [LARGE SCALE GENOMIC DNA]</scope>
    <source>
        <strain evidence="2 3">DSM 43748</strain>
    </source>
</reference>
<proteinExistence type="predicted"/>
<evidence type="ECO:0000313" key="2">
    <source>
        <dbReference type="EMBL" id="MBE1559941.1"/>
    </source>
</evidence>
<comment type="caution">
    <text evidence="2">The sequence shown here is derived from an EMBL/GenBank/DDBJ whole genome shotgun (WGS) entry which is preliminary data.</text>
</comment>
<dbReference type="EMBL" id="JADBEF010000001">
    <property type="protein sequence ID" value="MBE1559941.1"/>
    <property type="molecule type" value="Genomic_DNA"/>
</dbReference>
<feature type="region of interest" description="Disordered" evidence="1">
    <location>
        <begin position="1"/>
        <end position="35"/>
    </location>
</feature>
<sequence length="35" mass="3993">MRKRAWDFPVREPMDTPPPAYPIPIDPESLGELVA</sequence>
<evidence type="ECO:0000313" key="3">
    <source>
        <dbReference type="Proteomes" id="UP000661607"/>
    </source>
</evidence>
<dbReference type="Proteomes" id="UP000661607">
    <property type="component" value="Unassembled WGS sequence"/>
</dbReference>
<protein>
    <submittedName>
        <fullName evidence="2">Uncharacterized protein</fullName>
    </submittedName>
</protein>
<name>A0ABR9KD44_9ACTN</name>
<gene>
    <name evidence="2" type="ORF">H4W81_002720</name>
</gene>
<keyword evidence="3" id="KW-1185">Reference proteome</keyword>
<evidence type="ECO:0000256" key="1">
    <source>
        <dbReference type="SAM" id="MobiDB-lite"/>
    </source>
</evidence>